<keyword evidence="2" id="KW-1133">Transmembrane helix</keyword>
<feature type="domain" description="Rax2-like second" evidence="5">
    <location>
        <begin position="227"/>
        <end position="374"/>
    </location>
</feature>
<evidence type="ECO:0000256" key="2">
    <source>
        <dbReference type="SAM" id="Phobius"/>
    </source>
</evidence>
<evidence type="ECO:0000256" key="1">
    <source>
        <dbReference type="SAM" id="MobiDB-lite"/>
    </source>
</evidence>
<dbReference type="Proteomes" id="UP000800092">
    <property type="component" value="Unassembled WGS sequence"/>
</dbReference>
<dbReference type="InterPro" id="IPR015915">
    <property type="entry name" value="Kelch-typ_b-propeller"/>
</dbReference>
<dbReference type="AlphaFoldDB" id="A0A6A6GT45"/>
<dbReference type="GO" id="GO:1902929">
    <property type="term" value="C:plasma membrane of growing cell tip"/>
    <property type="evidence" value="ECO:0007669"/>
    <property type="project" value="TreeGrafter"/>
</dbReference>
<keyword evidence="2" id="KW-0812">Transmembrane</keyword>
<evidence type="ECO:0000259" key="4">
    <source>
        <dbReference type="Pfam" id="PF12768"/>
    </source>
</evidence>
<dbReference type="EMBL" id="ML991887">
    <property type="protein sequence ID" value="KAF2228847.1"/>
    <property type="molecule type" value="Genomic_DNA"/>
</dbReference>
<protein>
    <submittedName>
        <fullName evidence="7">Cellular morphogenesis protein</fullName>
    </submittedName>
</protein>
<feature type="domain" description="Rax2-like C-terminal" evidence="4">
    <location>
        <begin position="924"/>
        <end position="1173"/>
    </location>
</feature>
<dbReference type="Pfam" id="PF20842">
    <property type="entry name" value="Rax2_2"/>
    <property type="match status" value="1"/>
</dbReference>
<evidence type="ECO:0000313" key="8">
    <source>
        <dbReference type="Proteomes" id="UP000800092"/>
    </source>
</evidence>
<feature type="transmembrane region" description="Helical" evidence="2">
    <location>
        <begin position="1181"/>
        <end position="1208"/>
    </location>
</feature>
<dbReference type="InterPro" id="IPR048266">
    <property type="entry name" value="Rax2-like_second"/>
</dbReference>
<keyword evidence="2" id="KW-0472">Membrane</keyword>
<evidence type="ECO:0000256" key="3">
    <source>
        <dbReference type="SAM" id="SignalP"/>
    </source>
</evidence>
<dbReference type="Pfam" id="PF20843">
    <property type="entry name" value="Rax2_3"/>
    <property type="match status" value="1"/>
</dbReference>
<dbReference type="Pfam" id="PF12768">
    <property type="entry name" value="Rax2"/>
    <property type="match status" value="1"/>
</dbReference>
<dbReference type="PANTHER" id="PTHR31778:SF2">
    <property type="entry name" value="BUD SITE SELECTION PROTEIN RAX2"/>
    <property type="match status" value="1"/>
</dbReference>
<feature type="chain" id="PRO_5025415746" evidence="3">
    <location>
        <begin position="32"/>
        <end position="1257"/>
    </location>
</feature>
<keyword evidence="8" id="KW-1185">Reference proteome</keyword>
<feature type="signal peptide" evidence="3">
    <location>
        <begin position="1"/>
        <end position="31"/>
    </location>
</feature>
<dbReference type="PANTHER" id="PTHR31778">
    <property type="entry name" value="BUD SITE SELECTION PROTEIN RAX2"/>
    <property type="match status" value="1"/>
</dbReference>
<dbReference type="InterPro" id="IPR048265">
    <property type="entry name" value="Rax2-like_third"/>
</dbReference>
<reference evidence="7" key="1">
    <citation type="journal article" date="2020" name="Stud. Mycol.">
        <title>101 Dothideomycetes genomes: a test case for predicting lifestyles and emergence of pathogens.</title>
        <authorList>
            <person name="Haridas S."/>
            <person name="Albert R."/>
            <person name="Binder M."/>
            <person name="Bloem J."/>
            <person name="Labutti K."/>
            <person name="Salamov A."/>
            <person name="Andreopoulos B."/>
            <person name="Baker S."/>
            <person name="Barry K."/>
            <person name="Bills G."/>
            <person name="Bluhm B."/>
            <person name="Cannon C."/>
            <person name="Castanera R."/>
            <person name="Culley D."/>
            <person name="Daum C."/>
            <person name="Ezra D."/>
            <person name="Gonzalez J."/>
            <person name="Henrissat B."/>
            <person name="Kuo A."/>
            <person name="Liang C."/>
            <person name="Lipzen A."/>
            <person name="Lutzoni F."/>
            <person name="Magnuson J."/>
            <person name="Mondo S."/>
            <person name="Nolan M."/>
            <person name="Ohm R."/>
            <person name="Pangilinan J."/>
            <person name="Park H.-J."/>
            <person name="Ramirez L."/>
            <person name="Alfaro M."/>
            <person name="Sun H."/>
            <person name="Tritt A."/>
            <person name="Yoshinaga Y."/>
            <person name="Zwiers L.-H."/>
            <person name="Turgeon B."/>
            <person name="Goodwin S."/>
            <person name="Spatafora J."/>
            <person name="Crous P."/>
            <person name="Grigoriev I."/>
        </authorList>
    </citation>
    <scope>NUCLEOTIDE SEQUENCE</scope>
    <source>
        <strain evidence="7">Tuck. ex Michener</strain>
    </source>
</reference>
<sequence>MRCFSSSRSSTVGDALIFLFASLCALPSATAITFNPIPSPNLDLSKLGRVALAGDFDSISLYQFQGQNQNAFSTNGSTALLTTFPNGDFDTLAQADATIMTMCPFLATDGALNGVVVGGNFTSLGNTEAQSIALFNPNNSQITPLPGLSGKVNSLYCDQKSATVYVGGSFVGGNSSNAIAWVTGWTNLPFAGFNGPVTSITMAPSGNIIFGGAFDGLGNTTTPDKPDGQVVNLGSGDVTAGNPSTTTGFSDPHNIICKTGDQDGSGNTFLLADNTPGSWQAEFGFGFNPTKLRLYNTKVDGRGTQTWRFTDLSSGGIMNMTYTDPKSGAQAFCDATCPLPANNQSAQDFHFVNVVGMNGFRIDISAWYGSGGGLSGIELFQDDIYAFAISSFNEPVCDDVSNGANSTSTGPWTQAPSGTSTSAYLTAQLQGSPVNPDSAAVTFFPDIKQSGNYSVTVYTPGCIGDNTCSTRGEVNLTGIMGNSPGTGTASAPISTTLFQTNNFDKYDQIYYGYVDADSGSFRPSVTLTPAANQKGPLTIVAQRVRFELLNSTGGLNGLFEYNPNQATVDTDFSNSMIDSAGMQLDPGAQVNSLIVVGNNIFVGGEFSSSNISNIFSIGNSATPLPGGGLNSGVQDIYADGNTLYVGGNFTSTQDNSIKGLNGVAAFDTSSNAWQPLGAGVNGIVLQVVPIQLNITANQPETAITISGFFNQVNGFVSNASFSADNFAIWVPSRQNWLNNLDITTMAVTGQLVTQTGVPGNPPLLAGSISSGTVGASDAIGLSSSNGLAVQQVGSSGPNIQRAPPSFAPPSPSNSSNSTNATSIHKRVVGDLPGADVNGATTGLFYTESNLNISIIGGHFAARSSSGPPISNLIFVNGSASDAVTGLLPSIDSSSTFLALGTTGTSLFAGGTITGRINNDDINGLVVYDLSTAAYVQPQPPTLAGSNVAVNAIAPQPSSASVYIGGVFTNAGSFPCPALCAYDTSRSQWTRPGQTLSGEVTGLMWADGNKLFVSGNLTLGGNSTQIATYDAQAQTYTVFNGADTLPGPVTTVTAGDSSYNTLWAAGKNKSLQASSPSYLSKYDGTTWQTVSPSLGTSTIYDLQVLSTTQNHGSSSLLAENQVLLLTGQLQLPGFGNASAALFDGSTFTPFLLSNTMDGGAGTLRAAFVENPSGLFQGGVHHLAVGFVVLIGLAIALALIFLIVVAGILVERYRRRREGYVPISTGSILSRNNNMERVPPEHLFGSLGGEKIGEGSPRL</sequence>
<feature type="region of interest" description="Disordered" evidence="1">
    <location>
        <begin position="790"/>
        <end position="820"/>
    </location>
</feature>
<dbReference type="InterPro" id="IPR011043">
    <property type="entry name" value="Gal_Oxase/kelch_b-propeller"/>
</dbReference>
<gene>
    <name evidence="7" type="ORF">EV356DRAFT_456910</name>
</gene>
<dbReference type="SUPFAM" id="SSF50960">
    <property type="entry name" value="TolB, C-terminal domain"/>
    <property type="match status" value="1"/>
</dbReference>
<organism evidence="7 8">
    <name type="scientific">Viridothelium virens</name>
    <name type="common">Speckled blister lichen</name>
    <name type="synonym">Trypethelium virens</name>
    <dbReference type="NCBI Taxonomy" id="1048519"/>
    <lineage>
        <taxon>Eukaryota</taxon>
        <taxon>Fungi</taxon>
        <taxon>Dikarya</taxon>
        <taxon>Ascomycota</taxon>
        <taxon>Pezizomycotina</taxon>
        <taxon>Dothideomycetes</taxon>
        <taxon>Dothideomycetes incertae sedis</taxon>
        <taxon>Trypetheliales</taxon>
        <taxon>Trypetheliaceae</taxon>
        <taxon>Viridothelium</taxon>
    </lineage>
</organism>
<proteinExistence type="predicted"/>
<dbReference type="SUPFAM" id="SSF50965">
    <property type="entry name" value="Galactose oxidase, central domain"/>
    <property type="match status" value="1"/>
</dbReference>
<feature type="domain" description="Rax2-like third" evidence="6">
    <location>
        <begin position="385"/>
        <end position="548"/>
    </location>
</feature>
<accession>A0A6A6GT45</accession>
<name>A0A6A6GT45_VIRVR</name>
<dbReference type="Gene3D" id="2.120.10.80">
    <property type="entry name" value="Kelch-type beta propeller"/>
    <property type="match status" value="1"/>
</dbReference>
<dbReference type="InterPro" id="IPR024982">
    <property type="entry name" value="Rax2-like_C"/>
</dbReference>
<keyword evidence="3" id="KW-0732">Signal</keyword>
<dbReference type="OrthoDB" id="2503993at2759"/>
<evidence type="ECO:0000259" key="6">
    <source>
        <dbReference type="Pfam" id="PF20843"/>
    </source>
</evidence>
<evidence type="ECO:0000313" key="7">
    <source>
        <dbReference type="EMBL" id="KAF2228847.1"/>
    </source>
</evidence>
<evidence type="ECO:0000259" key="5">
    <source>
        <dbReference type="Pfam" id="PF20842"/>
    </source>
</evidence>